<sequence length="156" mass="18090">MKKYSVGDIAKQMNVSADAIRYYDKEGLLPFAKRDDAGRRQFTDDDLGYIEVINCLKMSGIKIKEIGKFIDWCMEGDSTLDKRLAFMEDQESQLEQQIKVLETNLAFLRWKKWYYQSAAEAGTESIHFMPGTTQVDAKVHERYQEELAKQTSNIDQ</sequence>
<evidence type="ECO:0000313" key="1">
    <source>
        <dbReference type="EMBL" id="XFD40176.1"/>
    </source>
</evidence>
<organism evidence="1 2">
    <name type="scientific">Lentilactobacillus terminaliae</name>
    <dbReference type="NCBI Taxonomy" id="3003483"/>
    <lineage>
        <taxon>Bacteria</taxon>
        <taxon>Bacillati</taxon>
        <taxon>Bacillota</taxon>
        <taxon>Bacilli</taxon>
        <taxon>Lactobacillales</taxon>
        <taxon>Lactobacillaceae</taxon>
        <taxon>Lentilactobacillus</taxon>
    </lineage>
</organism>
<proteinExistence type="predicted"/>
<keyword evidence="2" id="KW-1185">Reference proteome</keyword>
<protein>
    <submittedName>
        <fullName evidence="1">MerR family transcriptional regulator</fullName>
    </submittedName>
</protein>
<reference evidence="1" key="1">
    <citation type="submission" date="2024-08" db="EMBL/GenBank/DDBJ databases">
        <title>Lentilactobacillus sp. nov., isolated from tree bark.</title>
        <authorList>
            <person name="Phuengjayaem S."/>
            <person name="Tanasupawat S."/>
        </authorList>
    </citation>
    <scope>NUCLEOTIDE SEQUENCE</scope>
    <source>
        <strain evidence="1">SPB1-3</strain>
    </source>
</reference>
<dbReference type="EMBL" id="CP168151">
    <property type="protein sequence ID" value="XFD40176.1"/>
    <property type="molecule type" value="Genomic_DNA"/>
</dbReference>
<dbReference type="Proteomes" id="UP001149860">
    <property type="component" value="Chromosome"/>
</dbReference>
<accession>A0ACD5DG98</accession>
<name>A0ACD5DG98_9LACO</name>
<evidence type="ECO:0000313" key="2">
    <source>
        <dbReference type="Proteomes" id="UP001149860"/>
    </source>
</evidence>
<gene>
    <name evidence="1" type="ORF">O0236_002355</name>
</gene>